<reference evidence="1" key="1">
    <citation type="journal article" date="2014" name="Int. J. Syst. Evol. Microbiol.">
        <title>Complete genome sequence of Corynebacterium casei LMG S-19264T (=DSM 44701T), isolated from a smear-ripened cheese.</title>
        <authorList>
            <consortium name="US DOE Joint Genome Institute (JGI-PGF)"/>
            <person name="Walter F."/>
            <person name="Albersmeier A."/>
            <person name="Kalinowski J."/>
            <person name="Ruckert C."/>
        </authorList>
    </citation>
    <scope>NUCLEOTIDE SEQUENCE</scope>
    <source>
        <strain evidence="1">CGMCC 1.12698</strain>
    </source>
</reference>
<sequence length="63" mass="7251">MSTTLKWMEKELLQTISLKRQEMIRVGEKTGLTSEETLQISQELDEVIVKYQAIKTSSFFAIA</sequence>
<dbReference type="InterPro" id="IPR036638">
    <property type="entry name" value="HLH_DNA-bd_sf"/>
</dbReference>
<dbReference type="PANTHER" id="PTHR41263:SF1">
    <property type="entry name" value="ASPARTYL-PHOSPHATE PHOSPHATASE YISI"/>
    <property type="match status" value="1"/>
</dbReference>
<protein>
    <recommendedName>
        <fullName evidence="3">Spo0E like sporulation regulatory protein</fullName>
    </recommendedName>
</protein>
<dbReference type="Proteomes" id="UP000605259">
    <property type="component" value="Unassembled WGS sequence"/>
</dbReference>
<dbReference type="GO" id="GO:0046983">
    <property type="term" value="F:protein dimerization activity"/>
    <property type="evidence" value="ECO:0007669"/>
    <property type="project" value="InterPro"/>
</dbReference>
<dbReference type="RefSeq" id="WP_188388310.1">
    <property type="nucleotide sequence ID" value="NZ_BMFK01000001.1"/>
</dbReference>
<organism evidence="1 2">
    <name type="scientific">Priestia taiwanensis</name>
    <dbReference type="NCBI Taxonomy" id="1347902"/>
    <lineage>
        <taxon>Bacteria</taxon>
        <taxon>Bacillati</taxon>
        <taxon>Bacillota</taxon>
        <taxon>Bacilli</taxon>
        <taxon>Bacillales</taxon>
        <taxon>Bacillaceae</taxon>
        <taxon>Priestia</taxon>
    </lineage>
</organism>
<evidence type="ECO:0000313" key="1">
    <source>
        <dbReference type="EMBL" id="GGE70955.1"/>
    </source>
</evidence>
<dbReference type="InterPro" id="IPR053028">
    <property type="entry name" value="Spo0E-like_phosphatase"/>
</dbReference>
<accession>A0A917ARS1</accession>
<dbReference type="SUPFAM" id="SSF140500">
    <property type="entry name" value="BAS1536-like"/>
    <property type="match status" value="1"/>
</dbReference>
<dbReference type="InterPro" id="IPR018540">
    <property type="entry name" value="Spo0E-like"/>
</dbReference>
<dbReference type="Pfam" id="PF09388">
    <property type="entry name" value="SpoOE-like"/>
    <property type="match status" value="1"/>
</dbReference>
<evidence type="ECO:0008006" key="3">
    <source>
        <dbReference type="Google" id="ProtNLM"/>
    </source>
</evidence>
<proteinExistence type="predicted"/>
<comment type="caution">
    <text evidence="1">The sequence shown here is derived from an EMBL/GenBank/DDBJ whole genome shotgun (WGS) entry which is preliminary data.</text>
</comment>
<reference evidence="1" key="2">
    <citation type="submission" date="2020-09" db="EMBL/GenBank/DDBJ databases">
        <authorList>
            <person name="Sun Q."/>
            <person name="Zhou Y."/>
        </authorList>
    </citation>
    <scope>NUCLEOTIDE SEQUENCE</scope>
    <source>
        <strain evidence="1">CGMCC 1.12698</strain>
    </source>
</reference>
<dbReference type="EMBL" id="BMFK01000001">
    <property type="protein sequence ID" value="GGE70955.1"/>
    <property type="molecule type" value="Genomic_DNA"/>
</dbReference>
<dbReference type="GO" id="GO:0043937">
    <property type="term" value="P:regulation of sporulation"/>
    <property type="evidence" value="ECO:0007669"/>
    <property type="project" value="InterPro"/>
</dbReference>
<dbReference type="AlphaFoldDB" id="A0A917ARS1"/>
<dbReference type="InterPro" id="IPR037208">
    <property type="entry name" value="Spo0E-like_sf"/>
</dbReference>
<keyword evidence="2" id="KW-1185">Reference proteome</keyword>
<dbReference type="PANTHER" id="PTHR41263">
    <property type="entry name" value="ASPARTYL-PHOSPHATE PHOSPHATASE YISI"/>
    <property type="match status" value="1"/>
</dbReference>
<evidence type="ECO:0000313" key="2">
    <source>
        <dbReference type="Proteomes" id="UP000605259"/>
    </source>
</evidence>
<name>A0A917ARS1_9BACI</name>
<dbReference type="Gene3D" id="4.10.280.10">
    <property type="entry name" value="Helix-loop-helix DNA-binding domain"/>
    <property type="match status" value="1"/>
</dbReference>
<gene>
    <name evidence="1" type="ORF">GCM10007140_21010</name>
</gene>